<organism evidence="2 3">
    <name type="scientific">Tetracentron sinense</name>
    <name type="common">Spur-leaf</name>
    <dbReference type="NCBI Taxonomy" id="13715"/>
    <lineage>
        <taxon>Eukaryota</taxon>
        <taxon>Viridiplantae</taxon>
        <taxon>Streptophyta</taxon>
        <taxon>Embryophyta</taxon>
        <taxon>Tracheophyta</taxon>
        <taxon>Spermatophyta</taxon>
        <taxon>Magnoliopsida</taxon>
        <taxon>Trochodendrales</taxon>
        <taxon>Trochodendraceae</taxon>
        <taxon>Tetracentron</taxon>
    </lineage>
</organism>
<dbReference type="AlphaFoldDB" id="A0A834ZCK5"/>
<name>A0A834ZCK5_TETSI</name>
<sequence>MKSNGDGDGDVDPLLPYTRIQVQRSNLYRGVLVLGHGQLLLLFFNLISLLIRLAKMLDRCSPSAFYNVVKEFSNEQKDDICRIGLGPLLQIHEKIHLRHHIIDFVVGHYSPESGAMMVDDTVVPLSLIKYVKGGYIYKATLEKMLKVDDNGEGFQRTFILYALCTLFVRHTKQYVSEKYLHTFLDMKSVKKIAWGEFAHTTLVEAICKVKNEKVSNVGGFVVFLQILPHDIATKSDERGNGDGHPLLVPSKSMPKVDFREKAEHPQHHDLAEILSNSLEKLSELQGIVDEHAAWRFEVEKDITKEVARYPDGFEIVICIDGAFVDRAAFSTLKPGGLLDDMVVDAYLRLLDDQFMQKCVRERKFASGTPVHANSGGFNIYQSNRVLIPVNRNENHWFLVEVDLLRRKVIIHHSMLPRRIIVGPEMRTLVRESLLQRCKEVEQTAREQATDNAILDQLCKGCPSTLGANRKSQDFFERVPARERHVKALFTEKVIHIIEKAVGCKIKMEETFIIVIGKDRLCLTKCVDVVVHMLFTK</sequence>
<keyword evidence="3" id="KW-1185">Reference proteome</keyword>
<dbReference type="PANTHER" id="PTHR34210">
    <property type="entry name" value="OS01G0252900 PROTEIN"/>
    <property type="match status" value="1"/>
</dbReference>
<dbReference type="PANTHER" id="PTHR34210:SF3">
    <property type="entry name" value="CCHC-TYPE DOMAIN-CONTAINING PROTEIN"/>
    <property type="match status" value="1"/>
</dbReference>
<evidence type="ECO:0000313" key="2">
    <source>
        <dbReference type="EMBL" id="KAF8404330.1"/>
    </source>
</evidence>
<evidence type="ECO:0000256" key="1">
    <source>
        <dbReference type="SAM" id="Phobius"/>
    </source>
</evidence>
<proteinExistence type="predicted"/>
<feature type="transmembrane region" description="Helical" evidence="1">
    <location>
        <begin position="27"/>
        <end position="51"/>
    </location>
</feature>
<accession>A0A834ZCK5</accession>
<keyword evidence="1" id="KW-1133">Transmembrane helix</keyword>
<dbReference type="SUPFAM" id="SSF54001">
    <property type="entry name" value="Cysteine proteinases"/>
    <property type="match status" value="1"/>
</dbReference>
<reference evidence="2 3" key="1">
    <citation type="submission" date="2020-04" db="EMBL/GenBank/DDBJ databases">
        <title>Plant Genome Project.</title>
        <authorList>
            <person name="Zhang R.-G."/>
        </authorList>
    </citation>
    <scope>NUCLEOTIDE SEQUENCE [LARGE SCALE GENOMIC DNA]</scope>
    <source>
        <strain evidence="2">YNK0</strain>
        <tissue evidence="2">Leaf</tissue>
    </source>
</reference>
<protein>
    <recommendedName>
        <fullName evidence="4">Ubiquitin-like protease family profile domain-containing protein</fullName>
    </recommendedName>
</protein>
<comment type="caution">
    <text evidence="2">The sequence shown here is derived from an EMBL/GenBank/DDBJ whole genome shotgun (WGS) entry which is preliminary data.</text>
</comment>
<keyword evidence="1" id="KW-0472">Membrane</keyword>
<dbReference type="Proteomes" id="UP000655225">
    <property type="component" value="Unassembled WGS sequence"/>
</dbReference>
<dbReference type="EMBL" id="JABCRI010000006">
    <property type="protein sequence ID" value="KAF8404330.1"/>
    <property type="molecule type" value="Genomic_DNA"/>
</dbReference>
<dbReference type="OrthoDB" id="3366at2759"/>
<dbReference type="InterPro" id="IPR038765">
    <property type="entry name" value="Papain-like_cys_pep_sf"/>
</dbReference>
<keyword evidence="1" id="KW-0812">Transmembrane</keyword>
<gene>
    <name evidence="2" type="ORF">HHK36_009213</name>
</gene>
<evidence type="ECO:0008006" key="4">
    <source>
        <dbReference type="Google" id="ProtNLM"/>
    </source>
</evidence>
<evidence type="ECO:0000313" key="3">
    <source>
        <dbReference type="Proteomes" id="UP000655225"/>
    </source>
</evidence>
<dbReference type="Gene3D" id="3.40.395.10">
    <property type="entry name" value="Adenoviral Proteinase, Chain A"/>
    <property type="match status" value="1"/>
</dbReference>